<keyword evidence="1" id="KW-0805">Transcription regulation</keyword>
<dbReference type="SUPFAM" id="SSF46689">
    <property type="entry name" value="Homeodomain-like"/>
    <property type="match status" value="2"/>
</dbReference>
<evidence type="ECO:0000313" key="5">
    <source>
        <dbReference type="EMBL" id="MDY0885498.1"/>
    </source>
</evidence>
<dbReference type="CDD" id="cd03136">
    <property type="entry name" value="GATase1_AraC_ArgR_like"/>
    <property type="match status" value="1"/>
</dbReference>
<dbReference type="PRINTS" id="PR00032">
    <property type="entry name" value="HTHARAC"/>
</dbReference>
<feature type="domain" description="HTH araC/xylS-type" evidence="4">
    <location>
        <begin position="254"/>
        <end position="352"/>
    </location>
</feature>
<dbReference type="InterPro" id="IPR018060">
    <property type="entry name" value="HTH_AraC"/>
</dbReference>
<keyword evidence="3" id="KW-0804">Transcription</keyword>
<evidence type="ECO:0000256" key="3">
    <source>
        <dbReference type="ARBA" id="ARBA00023163"/>
    </source>
</evidence>
<dbReference type="Gene3D" id="3.40.50.880">
    <property type="match status" value="1"/>
</dbReference>
<keyword evidence="2" id="KW-0238">DNA-binding</keyword>
<dbReference type="PANTHER" id="PTHR46796:SF13">
    <property type="entry name" value="HTH-TYPE TRANSCRIPTIONAL ACTIVATOR RHAS"/>
    <property type="match status" value="1"/>
</dbReference>
<dbReference type="Proteomes" id="UP001279642">
    <property type="component" value="Unassembled WGS sequence"/>
</dbReference>
<dbReference type="Pfam" id="PF12833">
    <property type="entry name" value="HTH_18"/>
    <property type="match status" value="1"/>
</dbReference>
<dbReference type="PROSITE" id="PS01124">
    <property type="entry name" value="HTH_ARAC_FAMILY_2"/>
    <property type="match status" value="1"/>
</dbReference>
<keyword evidence="6" id="KW-1185">Reference proteome</keyword>
<proteinExistence type="predicted"/>
<dbReference type="Gene3D" id="1.10.10.60">
    <property type="entry name" value="Homeodomain-like"/>
    <property type="match status" value="2"/>
</dbReference>
<protein>
    <submittedName>
        <fullName evidence="5">Helix-turn-helix domain-containing protein</fullName>
    </submittedName>
</protein>
<evidence type="ECO:0000256" key="1">
    <source>
        <dbReference type="ARBA" id="ARBA00023015"/>
    </source>
</evidence>
<gene>
    <name evidence="5" type="ORF">SMD27_21840</name>
</gene>
<dbReference type="InterPro" id="IPR018062">
    <property type="entry name" value="HTH_AraC-typ_CS"/>
</dbReference>
<dbReference type="SMART" id="SM00342">
    <property type="entry name" value="HTH_ARAC"/>
    <property type="match status" value="1"/>
</dbReference>
<dbReference type="RefSeq" id="WP_320510572.1">
    <property type="nucleotide sequence ID" value="NZ_JAXCLW010000010.1"/>
</dbReference>
<dbReference type="EMBL" id="JAXCLW010000010">
    <property type="protein sequence ID" value="MDY0885498.1"/>
    <property type="molecule type" value="Genomic_DNA"/>
</dbReference>
<evidence type="ECO:0000259" key="4">
    <source>
        <dbReference type="PROSITE" id="PS01124"/>
    </source>
</evidence>
<dbReference type="PROSITE" id="PS00041">
    <property type="entry name" value="HTH_ARAC_FAMILY_1"/>
    <property type="match status" value="1"/>
</dbReference>
<dbReference type="InterPro" id="IPR020449">
    <property type="entry name" value="Tscrpt_reg_AraC-type_HTH"/>
</dbReference>
<dbReference type="Pfam" id="PF01965">
    <property type="entry name" value="DJ-1_PfpI"/>
    <property type="match status" value="1"/>
</dbReference>
<comment type="caution">
    <text evidence="5">The sequence shown here is derived from an EMBL/GenBank/DDBJ whole genome shotgun (WGS) entry which is preliminary data.</text>
</comment>
<evidence type="ECO:0000313" key="6">
    <source>
        <dbReference type="Proteomes" id="UP001279642"/>
    </source>
</evidence>
<organism evidence="5 6">
    <name type="scientific">Dongia soli</name>
    <dbReference type="NCBI Taxonomy" id="600628"/>
    <lineage>
        <taxon>Bacteria</taxon>
        <taxon>Pseudomonadati</taxon>
        <taxon>Pseudomonadota</taxon>
        <taxon>Alphaproteobacteria</taxon>
        <taxon>Rhodospirillales</taxon>
        <taxon>Dongiaceae</taxon>
        <taxon>Dongia</taxon>
    </lineage>
</organism>
<dbReference type="InterPro" id="IPR002818">
    <property type="entry name" value="DJ-1/PfpI"/>
</dbReference>
<evidence type="ECO:0000256" key="2">
    <source>
        <dbReference type="ARBA" id="ARBA00023125"/>
    </source>
</evidence>
<reference evidence="5 6" key="1">
    <citation type="journal article" date="2016" name="Antonie Van Leeuwenhoek">
        <title>Dongia soli sp. nov., isolated from soil from Dokdo, Korea.</title>
        <authorList>
            <person name="Kim D.U."/>
            <person name="Lee H."/>
            <person name="Kim H."/>
            <person name="Kim S.G."/>
            <person name="Ka J.O."/>
        </authorList>
    </citation>
    <scope>NUCLEOTIDE SEQUENCE [LARGE SCALE GENOMIC DNA]</scope>
    <source>
        <strain evidence="5 6">D78</strain>
    </source>
</reference>
<accession>A0ABU5EJR7</accession>
<dbReference type="PANTHER" id="PTHR46796">
    <property type="entry name" value="HTH-TYPE TRANSCRIPTIONAL ACTIVATOR RHAS-RELATED"/>
    <property type="match status" value="1"/>
</dbReference>
<dbReference type="SUPFAM" id="SSF52317">
    <property type="entry name" value="Class I glutamine amidotransferase-like"/>
    <property type="match status" value="1"/>
</dbReference>
<dbReference type="InterPro" id="IPR050204">
    <property type="entry name" value="AraC_XylS_family_regulators"/>
</dbReference>
<dbReference type="InterPro" id="IPR029062">
    <property type="entry name" value="Class_I_gatase-like"/>
</dbReference>
<dbReference type="InterPro" id="IPR009057">
    <property type="entry name" value="Homeodomain-like_sf"/>
</dbReference>
<sequence length="358" mass="39153">MCSSLVHLPDPGKRRIAQARLNEMRNSMAARPAEAPLYVDTLSGEIALDILLLPGFDLGDLSAITDTFGLANQAEQSVRFMWRIGAMEAGRVVSSLGVPIATAPLDGRRAFTRNLVILGGDGELDVKTGASLRQATRNYARIVSIGRASLLLAKAGLLTGRRVAVHADMQAVWRLMHDDTEMRRQSFEVDGKLITCCGGLGSLDLALHVIARHCSPATARYVGDRLNCDRLPTETPRQYRHAKLPGIAYNRILDRALDAIAANVEEAVSLEEISKQAAVGQRQLQRLFRDYLGMTPSEYYLSVRLNRAQSLLRHTDLSIIAVAIATGFTSASHFSKCYRKQFGTAPSDDRAIPKTNVA</sequence>
<name>A0ABU5EJR7_9PROT</name>